<proteinExistence type="predicted"/>
<dbReference type="Proteomes" id="UP000077763">
    <property type="component" value="Unassembled WGS sequence"/>
</dbReference>
<reference evidence="1 2" key="1">
    <citation type="submission" date="2016-03" db="EMBL/GenBank/DDBJ databases">
        <authorList>
            <person name="Ploux O."/>
        </authorList>
    </citation>
    <scope>NUCLEOTIDE SEQUENCE [LARGE SCALE GENOMIC DNA]</scope>
    <source>
        <strain evidence="1 2">R-45371</strain>
    </source>
</reference>
<accession>A0A177LRR7</accession>
<gene>
    <name evidence="1" type="ORF">A1353_24250</name>
</gene>
<dbReference type="AlphaFoldDB" id="A0A177LRR7"/>
<organism evidence="1 2">
    <name type="scientific">Methylomonas methanica</name>
    <dbReference type="NCBI Taxonomy" id="421"/>
    <lineage>
        <taxon>Bacteria</taxon>
        <taxon>Pseudomonadati</taxon>
        <taxon>Pseudomonadota</taxon>
        <taxon>Gammaproteobacteria</taxon>
        <taxon>Methylococcales</taxon>
        <taxon>Methylococcaceae</taxon>
        <taxon>Methylomonas</taxon>
    </lineage>
</organism>
<sequence>MVGGLSSAAASTTMYNTYTTANQTATDGWVYGFCTNCANNNRAIAYNSANPQAYTAGGASKGGFYGTDSSNPTAYTSILPFGYGGTSHLNWGLHLTSAGDTAEISSADSQSRYGYAAEIDTGGGAWRDDGSNSQGVVTGWKHQTDIGLVKSDVTQNVTLNLTNLNQAFSARFGITVFEGMDQKTTAYVHHGSWNNVNPLPAGPGGTPPAQIVHPYDMNNPFGTIGLTYMDHSDLVDSTAANAFTFTAEAGKVYSIYLGGADFGDWNDNLANYKLNVTTSPVPVPGAVWLFGSALAGLGVVRKRGATKAA</sequence>
<dbReference type="EMBL" id="LUUH01000118">
    <property type="protein sequence ID" value="OAH96191.1"/>
    <property type="molecule type" value="Genomic_DNA"/>
</dbReference>
<comment type="caution">
    <text evidence="1">The sequence shown here is derived from an EMBL/GenBank/DDBJ whole genome shotgun (WGS) entry which is preliminary data.</text>
</comment>
<protein>
    <submittedName>
        <fullName evidence="1">Uncharacterized protein</fullName>
    </submittedName>
</protein>
<evidence type="ECO:0000313" key="2">
    <source>
        <dbReference type="Proteomes" id="UP000077763"/>
    </source>
</evidence>
<name>A0A177LRR7_METMH</name>
<evidence type="ECO:0000313" key="1">
    <source>
        <dbReference type="EMBL" id="OAH96191.1"/>
    </source>
</evidence>